<feature type="compositionally biased region" description="Polar residues" evidence="1">
    <location>
        <begin position="16"/>
        <end position="25"/>
    </location>
</feature>
<gene>
    <name evidence="2" type="ORF">PR048_026572</name>
</gene>
<organism evidence="2 3">
    <name type="scientific">Dryococelus australis</name>
    <dbReference type="NCBI Taxonomy" id="614101"/>
    <lineage>
        <taxon>Eukaryota</taxon>
        <taxon>Metazoa</taxon>
        <taxon>Ecdysozoa</taxon>
        <taxon>Arthropoda</taxon>
        <taxon>Hexapoda</taxon>
        <taxon>Insecta</taxon>
        <taxon>Pterygota</taxon>
        <taxon>Neoptera</taxon>
        <taxon>Polyneoptera</taxon>
        <taxon>Phasmatodea</taxon>
        <taxon>Verophasmatodea</taxon>
        <taxon>Anareolatae</taxon>
        <taxon>Phasmatidae</taxon>
        <taxon>Eurycanthinae</taxon>
        <taxon>Dryococelus</taxon>
    </lineage>
</organism>
<dbReference type="Proteomes" id="UP001159363">
    <property type="component" value="Chromosome 10"/>
</dbReference>
<feature type="compositionally biased region" description="Basic and acidic residues" evidence="1">
    <location>
        <begin position="1"/>
        <end position="14"/>
    </location>
</feature>
<accession>A0ABQ9GLP5</accession>
<name>A0ABQ9GLP5_9NEOP</name>
<evidence type="ECO:0000256" key="1">
    <source>
        <dbReference type="SAM" id="MobiDB-lite"/>
    </source>
</evidence>
<feature type="region of interest" description="Disordered" evidence="1">
    <location>
        <begin position="287"/>
        <end position="306"/>
    </location>
</feature>
<proteinExistence type="predicted"/>
<dbReference type="EMBL" id="JARBHB010000011">
    <property type="protein sequence ID" value="KAJ8872956.1"/>
    <property type="molecule type" value="Genomic_DNA"/>
</dbReference>
<evidence type="ECO:0000313" key="2">
    <source>
        <dbReference type="EMBL" id="KAJ8872956.1"/>
    </source>
</evidence>
<evidence type="ECO:0000313" key="3">
    <source>
        <dbReference type="Proteomes" id="UP001159363"/>
    </source>
</evidence>
<protein>
    <submittedName>
        <fullName evidence="2">Uncharacterized protein</fullName>
    </submittedName>
</protein>
<comment type="caution">
    <text evidence="2">The sequence shown here is derived from an EMBL/GenBank/DDBJ whole genome shotgun (WGS) entry which is preliminary data.</text>
</comment>
<reference evidence="2 3" key="1">
    <citation type="submission" date="2023-02" db="EMBL/GenBank/DDBJ databases">
        <title>LHISI_Scaffold_Assembly.</title>
        <authorList>
            <person name="Stuart O.P."/>
            <person name="Cleave R."/>
            <person name="Magrath M.J.L."/>
            <person name="Mikheyev A.S."/>
        </authorList>
    </citation>
    <scope>NUCLEOTIDE SEQUENCE [LARGE SCALE GENOMIC DNA]</scope>
    <source>
        <strain evidence="2">Daus_M_001</strain>
        <tissue evidence="2">Leg muscle</tissue>
    </source>
</reference>
<feature type="region of interest" description="Disordered" evidence="1">
    <location>
        <begin position="1"/>
        <end position="37"/>
    </location>
</feature>
<feature type="region of interest" description="Disordered" evidence="1">
    <location>
        <begin position="86"/>
        <end position="131"/>
    </location>
</feature>
<sequence>MKGRGKRENPEKTRRPTASSGTIPTCENPLTRPGIEPGSTWWEASVLIAQPPWALKTSAGPDGRVLVLPSPPFPSPTFPAHFISRHRAERSTTSPGTPSFPSTTIPAQSPNRQQRRQDSATPTTPPVSHHTSDIIPILHFEEATCAPYDTIAPRTILADLSNHPDRAVSYTHHPYWPMADSIQDWLLPRPTPFKLTRTTDKTNQACSGDHRNLGAETYRFPATNKTPPHHMFTSPTSATYCTLFFFWIHLQEGQRRLHKHGTYVPCSGTHDHQYLEVQDTPQLPLIPQGSSKSRPPCGPTGSSLAESGRVNVQAKQSGHLDLFPRLSIPQFRLLSVTVASANHGETSPGEVEHVTLCSWMVRSRPPAMRRLFPPRFLPQSQRLACRTALLSPSRFGKAFTPVPADMNTIIVVLQAGAGFDGEYDVMPDVPHIIAVTGVCGDQSVRAAAMEQTS</sequence>
<feature type="compositionally biased region" description="Low complexity" evidence="1">
    <location>
        <begin position="91"/>
        <end position="106"/>
    </location>
</feature>
<keyword evidence="3" id="KW-1185">Reference proteome</keyword>